<evidence type="ECO:0000256" key="1">
    <source>
        <dbReference type="SAM" id="MobiDB-lite"/>
    </source>
</evidence>
<organism evidence="2 3">
    <name type="scientific">Streptomyces fimbriatus</name>
    <dbReference type="NCBI Taxonomy" id="68197"/>
    <lineage>
        <taxon>Bacteria</taxon>
        <taxon>Bacillati</taxon>
        <taxon>Actinomycetota</taxon>
        <taxon>Actinomycetes</taxon>
        <taxon>Kitasatosporales</taxon>
        <taxon>Streptomycetaceae</taxon>
        <taxon>Streptomyces</taxon>
    </lineage>
</organism>
<evidence type="ECO:0000313" key="2">
    <source>
        <dbReference type="EMBL" id="MFC5227421.1"/>
    </source>
</evidence>
<comment type="caution">
    <text evidence="2">The sequence shown here is derived from an EMBL/GenBank/DDBJ whole genome shotgun (WGS) entry which is preliminary data.</text>
</comment>
<dbReference type="GO" id="GO:0016787">
    <property type="term" value="F:hydrolase activity"/>
    <property type="evidence" value="ECO:0007669"/>
    <property type="project" value="UniProtKB-KW"/>
</dbReference>
<dbReference type="InterPro" id="IPR023214">
    <property type="entry name" value="HAD_sf"/>
</dbReference>
<dbReference type="Pfam" id="PF12710">
    <property type="entry name" value="HAD"/>
    <property type="match status" value="1"/>
</dbReference>
<dbReference type="Gene3D" id="3.40.50.1000">
    <property type="entry name" value="HAD superfamily/HAD-like"/>
    <property type="match status" value="1"/>
</dbReference>
<keyword evidence="2" id="KW-0378">Hydrolase</keyword>
<proteinExistence type="predicted"/>
<gene>
    <name evidence="2" type="ORF">ACFPN6_23125</name>
</gene>
<dbReference type="EMBL" id="JBHSKL010000029">
    <property type="protein sequence ID" value="MFC5227421.1"/>
    <property type="molecule type" value="Genomic_DNA"/>
</dbReference>
<dbReference type="Proteomes" id="UP001596156">
    <property type="component" value="Unassembled WGS sequence"/>
</dbReference>
<keyword evidence="3" id="KW-1185">Reference proteome</keyword>
<sequence length="113" mass="11626">MSGTLAEDLGASAVVCSEAVVDGAGRLTGEIVESMIGEAKQAAVSRLPRRSGTRAEECYAYRDHSSDLALLRAVGDPTVVGDDPVLLEQARTHGRRRPAATGGPLSAPDPLAG</sequence>
<evidence type="ECO:0000313" key="3">
    <source>
        <dbReference type="Proteomes" id="UP001596156"/>
    </source>
</evidence>
<accession>A0ABW0DDJ2</accession>
<dbReference type="InterPro" id="IPR036412">
    <property type="entry name" value="HAD-like_sf"/>
</dbReference>
<feature type="region of interest" description="Disordered" evidence="1">
    <location>
        <begin position="89"/>
        <end position="113"/>
    </location>
</feature>
<protein>
    <submittedName>
        <fullName evidence="2">HAD family hydrolase</fullName>
    </submittedName>
</protein>
<reference evidence="3" key="1">
    <citation type="journal article" date="2019" name="Int. J. Syst. Evol. Microbiol.">
        <title>The Global Catalogue of Microorganisms (GCM) 10K type strain sequencing project: providing services to taxonomists for standard genome sequencing and annotation.</title>
        <authorList>
            <consortium name="The Broad Institute Genomics Platform"/>
            <consortium name="The Broad Institute Genome Sequencing Center for Infectious Disease"/>
            <person name="Wu L."/>
            <person name="Ma J."/>
        </authorList>
    </citation>
    <scope>NUCLEOTIDE SEQUENCE [LARGE SCALE GENOMIC DNA]</scope>
    <source>
        <strain evidence="3">CCM 8479</strain>
    </source>
</reference>
<dbReference type="RefSeq" id="WP_344645505.1">
    <property type="nucleotide sequence ID" value="NZ_BAAASS010000016.1"/>
</dbReference>
<name>A0ABW0DDJ2_STRFI</name>
<dbReference type="SUPFAM" id="SSF56784">
    <property type="entry name" value="HAD-like"/>
    <property type="match status" value="1"/>
</dbReference>